<feature type="repeat" description="ANK" evidence="1">
    <location>
        <begin position="1166"/>
        <end position="1193"/>
    </location>
</feature>
<gene>
    <name evidence="2" type="ORF">GMRT_13639</name>
</gene>
<sequence>MLSRLAEALRQRPHELPEGSLDFKDIETGDTIVHIAAAVDAAPVVIDAYRIRPTWPTNRLGETPLHVAASSNALSTLEALLELVTGDSIPSGREFINARNVLGHTALHYAIIFDSVECFDALIYSGVELHMRAQDGIGWTALHYAAVNARSTIIRTLLERDPDLIGVVSSAGVSILHLLSLADSALIIQRGHPSIRYCISQSYKQKDEEFQERRTYVNNVEYGEFKVDPEDFDRCLRIICIDSAEMISTTALVSALGPDNLGRVPLHYAAFQGSYQALYMLSWLLFRLIPRENATGNVLAPMLVLDGTQLTIGPSPFLKLEAGLGFTLLVGRDNLGMTPLHLACLSGMAATKVKLLASYCDLSSICTSLGSILHCCARGGCFETLCEVVDTLTRLYLLKTNGEHPGFLLDLLLVRDYHGLTAFDVLLRSDSPRIRQHATEQLDRLVTLLPPDCITYLVLHADPLTTMLQVANGFSPADLERMLIVVLSWYRSALPAFSHVFPSGVYQDLCKYPSTTRIATRSSFGDREVLPTVRKHLQELLLTSDGSPVVSPHTLDGFMTVYLSSLERLGLDGANNGDLGHSIWFLVRTYALAVETILHQRTVTTSMVLEQGSYNAAIRTTWNLRKTVLDVPCNDLSSHISEEPRQAPLRRIDLMRTVRMEVSRVLELPPAALHLIHAAVSDNKLSVMLLLAHLGDYADMVATRLGLAHLSPSHILQCTSMDKTLEGTANECVAELISKDTHSTKVQPNTPLEDALSTSLKNTGISFAHIWRVEAVMNAAIGALLADNYGLFCVLCSLNDPVCYRLDLLLSLIGTVYLGKFMGPRRLVKLRARAFAYIEFVLEVLVVSDSKRALLENTFVLDGVQHLVPALLSLDTSSEGLASSLRTIAPLIISILAQLEDPMITDMTMMKPVTYPRIPFLSFLLREGPVAGPFRYTQAFLGELKPSISVDLRPFSVPTLAIIDANGNTPWHYFGMARLTALCDVPELLRRTVKSFVSLYGGKAILIRLYRDKQVYGATHPRLLMLQRAALSKGSARVRTLHLFDPGRRLQDVVSGAPPDFGRSMLTSITHVPEDLHEALINEGRFYEGTSPDIATLFTALIHSVFTWVSTLQHKLEALSRTLSRIPDILNCWTIELSPDEKRILDYLILCHLGHSIGSPLAQNCEGRTPLELAVQFGEPVVVLLLLFAGVGVVGGQTLGVLDAVTESISDCLQKRVETALAADNPAEIITSLHLTFLLATLQPRFAGFLRLFSAFFRGIQTPHGKHAPVAVGREQAGLFQLLLARAPLTLNACVDEHPLAMLCRVHLVRPRSNSMYSLMKEEAIAAAFQRCNTFVTLQNSADQIFFDGQQYWVVGTRIAPLEGTNSKPVQPTPGSMCDICNTEPELLGRLFWGHNVCRRCQRTVCNSCTRRIRGDKWSTKPVCASCFAEGLVPDLLAARVPTLT</sequence>
<dbReference type="Gene3D" id="1.25.40.20">
    <property type="entry name" value="Ankyrin repeat-containing domain"/>
    <property type="match status" value="2"/>
</dbReference>
<dbReference type="InterPro" id="IPR011011">
    <property type="entry name" value="Znf_FYVE_PHD"/>
</dbReference>
<name>A0A4Z1T0Y2_GIAMU</name>
<dbReference type="SMART" id="SM00248">
    <property type="entry name" value="ANK"/>
    <property type="match status" value="6"/>
</dbReference>
<keyword evidence="3" id="KW-1185">Reference proteome</keyword>
<evidence type="ECO:0000313" key="3">
    <source>
        <dbReference type="Proteomes" id="UP000315496"/>
    </source>
</evidence>
<dbReference type="EMBL" id="VDLU01000005">
    <property type="protein sequence ID" value="TNJ26179.1"/>
    <property type="molecule type" value="Genomic_DNA"/>
</dbReference>
<dbReference type="VEuPathDB" id="GiardiaDB:GMRT_13639"/>
<feature type="repeat" description="ANK" evidence="1">
    <location>
        <begin position="60"/>
        <end position="82"/>
    </location>
</feature>
<feature type="repeat" description="ANK" evidence="1">
    <location>
        <begin position="137"/>
        <end position="164"/>
    </location>
</feature>
<evidence type="ECO:0000256" key="1">
    <source>
        <dbReference type="PROSITE-ProRule" id="PRU00023"/>
    </source>
</evidence>
<dbReference type="OrthoDB" id="20872at2759"/>
<dbReference type="Pfam" id="PF12796">
    <property type="entry name" value="Ank_2"/>
    <property type="match status" value="1"/>
</dbReference>
<dbReference type="CDD" id="cd00065">
    <property type="entry name" value="FYVE_like_SF"/>
    <property type="match status" value="1"/>
</dbReference>
<accession>A0A4Z1T0Y2</accession>
<reference evidence="2 3" key="1">
    <citation type="submission" date="2019-05" db="EMBL/GenBank/DDBJ databases">
        <title>The compact genome of Giardia muris reveals important steps in the evolution of intestinal protozoan parasites.</title>
        <authorList>
            <person name="Xu F."/>
            <person name="Jimenez-Gonzalez A."/>
            <person name="Einarsson E."/>
            <person name="Astvaldsson A."/>
            <person name="Peirasmaki D."/>
            <person name="Eckmann L."/>
            <person name="Andersson J.O."/>
            <person name="Svard S.G."/>
            <person name="Jerlstrom-Hultqvist J."/>
        </authorList>
    </citation>
    <scope>NUCLEOTIDE SEQUENCE [LARGE SCALE GENOMIC DNA]</scope>
    <source>
        <strain evidence="2 3">Roberts-Thomson</strain>
    </source>
</reference>
<dbReference type="Proteomes" id="UP000315496">
    <property type="component" value="Chromosome 5"/>
</dbReference>
<evidence type="ECO:0000313" key="2">
    <source>
        <dbReference type="EMBL" id="TNJ26179.1"/>
    </source>
</evidence>
<dbReference type="InterPro" id="IPR013083">
    <property type="entry name" value="Znf_RING/FYVE/PHD"/>
</dbReference>
<organism evidence="2 3">
    <name type="scientific">Giardia muris</name>
    <dbReference type="NCBI Taxonomy" id="5742"/>
    <lineage>
        <taxon>Eukaryota</taxon>
        <taxon>Metamonada</taxon>
        <taxon>Diplomonadida</taxon>
        <taxon>Hexamitidae</taxon>
        <taxon>Giardiinae</taxon>
        <taxon>Giardia</taxon>
    </lineage>
</organism>
<protein>
    <submittedName>
        <fullName evidence="2">Ankyrin repeat protein 1</fullName>
    </submittedName>
</protein>
<dbReference type="PROSITE" id="PS50088">
    <property type="entry name" value="ANK_REPEAT"/>
    <property type="match status" value="4"/>
</dbReference>
<feature type="repeat" description="ANK" evidence="1">
    <location>
        <begin position="102"/>
        <end position="134"/>
    </location>
</feature>
<dbReference type="SUPFAM" id="SSF57903">
    <property type="entry name" value="FYVE/PHD zinc finger"/>
    <property type="match status" value="1"/>
</dbReference>
<comment type="caution">
    <text evidence="2">The sequence shown here is derived from an EMBL/GenBank/DDBJ whole genome shotgun (WGS) entry which is preliminary data.</text>
</comment>
<keyword evidence="1" id="KW-0040">ANK repeat</keyword>
<dbReference type="SUPFAM" id="SSF48403">
    <property type="entry name" value="Ankyrin repeat"/>
    <property type="match status" value="1"/>
</dbReference>
<dbReference type="Gene3D" id="3.30.40.10">
    <property type="entry name" value="Zinc/RING finger domain, C3HC4 (zinc finger)"/>
    <property type="match status" value="1"/>
</dbReference>
<dbReference type="PROSITE" id="PS50297">
    <property type="entry name" value="ANK_REP_REGION"/>
    <property type="match status" value="3"/>
</dbReference>
<proteinExistence type="predicted"/>
<dbReference type="InterPro" id="IPR002110">
    <property type="entry name" value="Ankyrin_rpt"/>
</dbReference>
<dbReference type="PANTHER" id="PTHR24121:SF21">
    <property type="entry name" value="ANKYRIN REPEAT FAMILY PROTEIN"/>
    <property type="match status" value="1"/>
</dbReference>
<dbReference type="PANTHER" id="PTHR24121">
    <property type="entry name" value="NO MECHANORECEPTOR POTENTIAL C, ISOFORM D-RELATED"/>
    <property type="match status" value="1"/>
</dbReference>
<dbReference type="InterPro" id="IPR036770">
    <property type="entry name" value="Ankyrin_rpt-contain_sf"/>
</dbReference>